<dbReference type="Gene3D" id="2.20.100.10">
    <property type="entry name" value="Thrombospondin type-1 (TSP1) repeat"/>
    <property type="match status" value="1"/>
</dbReference>
<keyword evidence="1" id="KW-1133">Transmembrane helix</keyword>
<dbReference type="PROSITE" id="PS50092">
    <property type="entry name" value="TSP1"/>
    <property type="match status" value="1"/>
</dbReference>
<dbReference type="AlphaFoldDB" id="A0A8B6H8W9"/>
<dbReference type="SUPFAM" id="SSF82895">
    <property type="entry name" value="TSP-1 type 1 repeat"/>
    <property type="match status" value="1"/>
</dbReference>
<evidence type="ECO:0000256" key="1">
    <source>
        <dbReference type="SAM" id="Phobius"/>
    </source>
</evidence>
<gene>
    <name evidence="2" type="ORF">MGAL_10B031578</name>
</gene>
<keyword evidence="1" id="KW-0812">Transmembrane</keyword>
<dbReference type="EMBL" id="UYJE01009746">
    <property type="protein sequence ID" value="VDI76376.1"/>
    <property type="molecule type" value="Genomic_DNA"/>
</dbReference>
<dbReference type="PANTHER" id="PTHR16311">
    <property type="entry name" value="THROMBOSPONDIN TYPE I DOMAIN-CONTAINING 1"/>
    <property type="match status" value="1"/>
</dbReference>
<evidence type="ECO:0000313" key="2">
    <source>
        <dbReference type="EMBL" id="VDI76376.1"/>
    </source>
</evidence>
<dbReference type="InterPro" id="IPR038877">
    <property type="entry name" value="THSD1"/>
</dbReference>
<name>A0A8B6H8W9_MYTGA</name>
<dbReference type="Pfam" id="PF00090">
    <property type="entry name" value="TSP_1"/>
    <property type="match status" value="1"/>
</dbReference>
<dbReference type="PANTHER" id="PTHR16311:SF3">
    <property type="entry name" value="THROMBOSPONDIN TYPE-1 DOMAIN-CONTAINING PROTEIN 1"/>
    <property type="match status" value="1"/>
</dbReference>
<proteinExistence type="predicted"/>
<dbReference type="CDD" id="cd22823">
    <property type="entry name" value="Gal_Rha_Lectin"/>
    <property type="match status" value="2"/>
</dbReference>
<feature type="transmembrane region" description="Helical" evidence="1">
    <location>
        <begin position="555"/>
        <end position="582"/>
    </location>
</feature>
<dbReference type="GO" id="GO:0071944">
    <property type="term" value="C:cell periphery"/>
    <property type="evidence" value="ECO:0007669"/>
    <property type="project" value="TreeGrafter"/>
</dbReference>
<organism evidence="2 3">
    <name type="scientific">Mytilus galloprovincialis</name>
    <name type="common">Mediterranean mussel</name>
    <dbReference type="NCBI Taxonomy" id="29158"/>
    <lineage>
        <taxon>Eukaryota</taxon>
        <taxon>Metazoa</taxon>
        <taxon>Spiralia</taxon>
        <taxon>Lophotrochozoa</taxon>
        <taxon>Mollusca</taxon>
        <taxon>Bivalvia</taxon>
        <taxon>Autobranchia</taxon>
        <taxon>Pteriomorphia</taxon>
        <taxon>Mytilida</taxon>
        <taxon>Mytiloidea</taxon>
        <taxon>Mytilidae</taxon>
        <taxon>Mytilinae</taxon>
        <taxon>Mytilus</taxon>
    </lineage>
</organism>
<dbReference type="InterPro" id="IPR036383">
    <property type="entry name" value="TSP1_rpt_sf"/>
</dbReference>
<dbReference type="InterPro" id="IPR000884">
    <property type="entry name" value="TSP1_rpt"/>
</dbReference>
<dbReference type="Proteomes" id="UP000596742">
    <property type="component" value="Unassembled WGS sequence"/>
</dbReference>
<reference evidence="2" key="1">
    <citation type="submission" date="2018-11" db="EMBL/GenBank/DDBJ databases">
        <authorList>
            <person name="Alioto T."/>
            <person name="Alioto T."/>
        </authorList>
    </citation>
    <scope>NUCLEOTIDE SEQUENCE</scope>
</reference>
<dbReference type="SMART" id="SM00209">
    <property type="entry name" value="TSP1"/>
    <property type="match status" value="1"/>
</dbReference>
<evidence type="ECO:0000313" key="3">
    <source>
        <dbReference type="Proteomes" id="UP000596742"/>
    </source>
</evidence>
<keyword evidence="1" id="KW-0472">Membrane</keyword>
<sequence>MKHLQHKPSTAIPVTCDVGETDFNTNESYTLTYLEGETAHLTCSTEFNETIKIATIKYEYGSCSHNHVYGINNMCNENTECVFDVTNSNVGSSCGTNGLATFEVTYNCLRDGGWTDWKKTSTACVDNCGRALQNMTRTCTNLLQMSMELHVLGSVTKNGYVMIFIVISFNVIQHMKQLCNNRKTCSFTANDETFQVSCSKHMETCSQFAYTYSCITAKWDEWTKWSECSKSCGTGRQVRSRNCSDQSNTTDGHFVDCDGPSAETRLCNTVNCRSEDIGKHIQYNLTQHERIAVVHNDIFGWYDDGNNIIGYYDCFPANANCPLFALLNNQNTRNIGDEIDTDGLSAISDKIFALNFSTTGIDTYVTSIRVLDPDFGDFIENIKFDYDNQYFYFDTTLRSVHVKTSLPHINGKKNSTLNYTLTVQDSCFNLATVSIPIIVYNAPPVVTDLPKELSIDPQKLQKDSRFHIFNVQDPTYDNVSCILSKIYPSTDELVLEIDNKEAYLLVSNYTKTNSTLEYKLLIVCQDETNEIVVELTVFFRSKQDSYTKADNFPSITLVIIFVCVSIGGLLLIILVIVISYFICKFSRKLNMKTKESHDRHRHRQYISTVHVDFGVNAYDDLEQNGYQHAPHDYVELSDQDASAYENVQPGMMISSQIEQTFKH</sequence>
<keyword evidence="3" id="KW-1185">Reference proteome</keyword>
<protein>
    <submittedName>
        <fullName evidence="2">Uncharacterized protein</fullName>
    </submittedName>
</protein>
<dbReference type="OrthoDB" id="6070884at2759"/>
<comment type="caution">
    <text evidence="2">The sequence shown here is derived from an EMBL/GenBank/DDBJ whole genome shotgun (WGS) entry which is preliminary data.</text>
</comment>
<accession>A0A8B6H8W9</accession>